<evidence type="ECO:0000259" key="2">
    <source>
        <dbReference type="Pfam" id="PF13193"/>
    </source>
</evidence>
<comment type="caution">
    <text evidence="3">The sequence shown here is derived from an EMBL/GenBank/DDBJ whole genome shotgun (WGS) entry which is preliminary data.</text>
</comment>
<dbReference type="Pfam" id="PF13193">
    <property type="entry name" value="AMP-binding_C"/>
    <property type="match status" value="1"/>
</dbReference>
<dbReference type="Pfam" id="PF00501">
    <property type="entry name" value="AMP-binding"/>
    <property type="match status" value="1"/>
</dbReference>
<dbReference type="InterPro" id="IPR045851">
    <property type="entry name" value="AMP-bd_C_sf"/>
</dbReference>
<protein>
    <recommendedName>
        <fullName evidence="5">4-coumarate--CoA ligase</fullName>
    </recommendedName>
</protein>
<evidence type="ECO:0000259" key="1">
    <source>
        <dbReference type="Pfam" id="PF00501"/>
    </source>
</evidence>
<dbReference type="Gene3D" id="3.30.300.30">
    <property type="match status" value="1"/>
</dbReference>
<organism evidence="3 4">
    <name type="scientific">Marasmius crinis-equi</name>
    <dbReference type="NCBI Taxonomy" id="585013"/>
    <lineage>
        <taxon>Eukaryota</taxon>
        <taxon>Fungi</taxon>
        <taxon>Dikarya</taxon>
        <taxon>Basidiomycota</taxon>
        <taxon>Agaricomycotina</taxon>
        <taxon>Agaricomycetes</taxon>
        <taxon>Agaricomycetidae</taxon>
        <taxon>Agaricales</taxon>
        <taxon>Marasmiineae</taxon>
        <taxon>Marasmiaceae</taxon>
        <taxon>Marasmius</taxon>
    </lineage>
</organism>
<keyword evidence="4" id="KW-1185">Reference proteome</keyword>
<evidence type="ECO:0000313" key="4">
    <source>
        <dbReference type="Proteomes" id="UP001465976"/>
    </source>
</evidence>
<dbReference type="Gene3D" id="3.40.50.12780">
    <property type="entry name" value="N-terminal domain of ligase-like"/>
    <property type="match status" value="1"/>
</dbReference>
<dbReference type="CDD" id="cd04433">
    <property type="entry name" value="AFD_class_I"/>
    <property type="match status" value="1"/>
</dbReference>
<name>A0ABR3FQQ5_9AGAR</name>
<feature type="domain" description="AMP-binding enzyme C-terminal" evidence="2">
    <location>
        <begin position="367"/>
        <end position="433"/>
    </location>
</feature>
<feature type="domain" description="AMP-dependent synthetase/ligase" evidence="1">
    <location>
        <begin position="4"/>
        <end position="306"/>
    </location>
</feature>
<dbReference type="PANTHER" id="PTHR43201:SF32">
    <property type="entry name" value="2-SUCCINYLBENZOATE--COA LIGASE, CHLOROPLASTIC_PEROXISOMAL"/>
    <property type="match status" value="1"/>
</dbReference>
<dbReference type="InterPro" id="IPR020845">
    <property type="entry name" value="AMP-binding_CS"/>
</dbReference>
<dbReference type="InterPro" id="IPR000873">
    <property type="entry name" value="AMP-dep_synth/lig_dom"/>
</dbReference>
<proteinExistence type="predicted"/>
<dbReference type="InterPro" id="IPR025110">
    <property type="entry name" value="AMP-bd_C"/>
</dbReference>
<accession>A0ABR3FQQ5</accession>
<dbReference type="EMBL" id="JBAHYK010000139">
    <property type="protein sequence ID" value="KAL0577769.1"/>
    <property type="molecule type" value="Genomic_DNA"/>
</dbReference>
<sequence length="475" mass="51528">MPWLPQDGLVFCIGHTQSKVLIVDPERADVLVPVAEQLRKNGANAILVLESGNRTWGGMSSWNRSLEEYKDDGDSILTSTIEIHPEDNATIFFTSGTTGLPKGVLSTQRQYLTNIFNVLVSGMRCTLRDGEDIVPPPPGPQSGVLISVPFFHVTGTTSQAMSAIMGGMKIVLMRSWNSKEAVRLINAENVVSAGGVPSMVADLVEVGGFSVESLFFGGAPASKMLPDSIKKVVKGAKPSQGYGATEANSVAVAMAGNDQLLRPTSCGLPPPVNDLLIMNPEGLVEVPTGQVGEVWIRGPNIMKCYWNDPVATDKSLSESWIEQAITKDGWYRTGDLGYLDEEGFLYIKDRLKDIIIRGGENIDSVSIENALYEDPGVLEAAAVGVPDERLGELVAAVVTIKQGYVGKVTEQSLIEFVRGRLPRFAVPVMVIVQTTEMVSFPPEHTPSGKIKKGILRDIVREEWKKRQGPIIKSRL</sequence>
<dbReference type="PROSITE" id="PS00455">
    <property type="entry name" value="AMP_BINDING"/>
    <property type="match status" value="1"/>
</dbReference>
<gene>
    <name evidence="3" type="ORF">V5O48_004227</name>
</gene>
<evidence type="ECO:0000313" key="3">
    <source>
        <dbReference type="EMBL" id="KAL0577769.1"/>
    </source>
</evidence>
<dbReference type="Proteomes" id="UP001465976">
    <property type="component" value="Unassembled WGS sequence"/>
</dbReference>
<reference evidence="3 4" key="1">
    <citation type="submission" date="2024-02" db="EMBL/GenBank/DDBJ databases">
        <title>A draft genome for the cacao thread blight pathogen Marasmius crinis-equi.</title>
        <authorList>
            <person name="Cohen S.P."/>
            <person name="Baruah I.K."/>
            <person name="Amoako-Attah I."/>
            <person name="Bukari Y."/>
            <person name="Meinhardt L.W."/>
            <person name="Bailey B.A."/>
        </authorList>
    </citation>
    <scope>NUCLEOTIDE SEQUENCE [LARGE SCALE GENOMIC DNA]</scope>
    <source>
        <strain evidence="3 4">GH-76</strain>
    </source>
</reference>
<dbReference type="PANTHER" id="PTHR43201">
    <property type="entry name" value="ACYL-COA SYNTHETASE"/>
    <property type="match status" value="1"/>
</dbReference>
<dbReference type="SUPFAM" id="SSF56801">
    <property type="entry name" value="Acetyl-CoA synthetase-like"/>
    <property type="match status" value="1"/>
</dbReference>
<dbReference type="InterPro" id="IPR042099">
    <property type="entry name" value="ANL_N_sf"/>
</dbReference>
<evidence type="ECO:0008006" key="5">
    <source>
        <dbReference type="Google" id="ProtNLM"/>
    </source>
</evidence>